<accession>A0ABM8D6S1</accession>
<dbReference type="PANTHER" id="PTHR18895:SF74">
    <property type="entry name" value="MTRF1L RELEASE FACTOR GLUTAMINE METHYLTRANSFERASE"/>
    <property type="match status" value="1"/>
</dbReference>
<evidence type="ECO:0000313" key="3">
    <source>
        <dbReference type="EMBL" id="BDU03047.1"/>
    </source>
</evidence>
<dbReference type="Proteomes" id="UP001317870">
    <property type="component" value="Chromosome"/>
</dbReference>
<dbReference type="EMBL" id="AP026978">
    <property type="protein sequence ID" value="BDU03047.1"/>
    <property type="molecule type" value="Genomic_DNA"/>
</dbReference>
<gene>
    <name evidence="3" type="ORF">IFM12276_60750</name>
</gene>
<evidence type="ECO:0000256" key="1">
    <source>
        <dbReference type="SAM" id="MobiDB-lite"/>
    </source>
</evidence>
<dbReference type="InterPro" id="IPR050320">
    <property type="entry name" value="N5-glutamine_MTase"/>
</dbReference>
<organism evidence="3 4">
    <name type="scientific">Nocardia sputorum</name>
    <dbReference type="NCBI Taxonomy" id="2984338"/>
    <lineage>
        <taxon>Bacteria</taxon>
        <taxon>Bacillati</taxon>
        <taxon>Actinomycetota</taxon>
        <taxon>Actinomycetes</taxon>
        <taxon>Mycobacteriales</taxon>
        <taxon>Nocardiaceae</taxon>
        <taxon>Nocardia</taxon>
    </lineage>
</organism>
<keyword evidence="4" id="KW-1185">Reference proteome</keyword>
<dbReference type="RefSeq" id="WP_281876188.1">
    <property type="nucleotide sequence ID" value="NZ_AP026978.1"/>
</dbReference>
<protein>
    <recommendedName>
        <fullName evidence="2">Methyltransferase small domain-containing protein</fullName>
    </recommendedName>
</protein>
<dbReference type="InterPro" id="IPR007848">
    <property type="entry name" value="Small_mtfrase_dom"/>
</dbReference>
<sequence>MSTVSWTEDKTCRTARWHSENGTLPPYSIVVVSDSTTADAACRSARAGTGLLWRGDFHNARQLLRAMGRRVERKAPLGDDPAEAFRRYRASRRRRAELLGKLLVLLEDDYSLALRRAPDVRRACTGAYGAPRGRMVVALTELLGVLGAAQWREKGVYVPALGERIHPHYGVFSPVRGEYVDLVASAPLPARAETAFDLGTGTGVLAAILGRRGFRRITATDNNPRALTCARANLDRLGLSSVAVRGPALFPDGEADLVVCNPPWLPGTPTSALESGVYDENSSMLHAFLSGLPAHLRPGGEGWLILSDLPEHLGLRPHGDILARITAAGLHITGRLSTHPTHHRAHNPTSPLHNARTRETTSLYRLTPR</sequence>
<reference evidence="3 4" key="1">
    <citation type="submission" date="2022-11" db="EMBL/GenBank/DDBJ databases">
        <title>Genome Sequencing of Nocardia sp. ON39_IFM12276 and assembly.</title>
        <authorList>
            <person name="Shimojima M."/>
            <person name="Toyokawa M."/>
            <person name="Uesaka K."/>
        </authorList>
    </citation>
    <scope>NUCLEOTIDE SEQUENCE [LARGE SCALE GENOMIC DNA]</scope>
    <source>
        <strain evidence="3 4">IFM 12276</strain>
    </source>
</reference>
<feature type="domain" description="Methyltransferase small" evidence="2">
    <location>
        <begin position="168"/>
        <end position="306"/>
    </location>
</feature>
<evidence type="ECO:0000259" key="2">
    <source>
        <dbReference type="Pfam" id="PF05175"/>
    </source>
</evidence>
<name>A0ABM8D6S1_9NOCA</name>
<dbReference type="PANTHER" id="PTHR18895">
    <property type="entry name" value="HEMK METHYLTRANSFERASE"/>
    <property type="match status" value="1"/>
</dbReference>
<dbReference type="Gene3D" id="3.40.50.150">
    <property type="entry name" value="Vaccinia Virus protein VP39"/>
    <property type="match status" value="1"/>
</dbReference>
<feature type="compositionally biased region" description="Polar residues" evidence="1">
    <location>
        <begin position="360"/>
        <end position="369"/>
    </location>
</feature>
<dbReference type="InterPro" id="IPR029063">
    <property type="entry name" value="SAM-dependent_MTases_sf"/>
</dbReference>
<proteinExistence type="predicted"/>
<evidence type="ECO:0000313" key="4">
    <source>
        <dbReference type="Proteomes" id="UP001317870"/>
    </source>
</evidence>
<dbReference type="CDD" id="cd02440">
    <property type="entry name" value="AdoMet_MTases"/>
    <property type="match status" value="1"/>
</dbReference>
<feature type="region of interest" description="Disordered" evidence="1">
    <location>
        <begin position="338"/>
        <end position="369"/>
    </location>
</feature>
<dbReference type="Pfam" id="PF05175">
    <property type="entry name" value="MTS"/>
    <property type="match status" value="1"/>
</dbReference>
<dbReference type="SUPFAM" id="SSF53335">
    <property type="entry name" value="S-adenosyl-L-methionine-dependent methyltransferases"/>
    <property type="match status" value="1"/>
</dbReference>
<dbReference type="PROSITE" id="PS00092">
    <property type="entry name" value="N6_MTASE"/>
    <property type="match status" value="1"/>
</dbReference>
<dbReference type="InterPro" id="IPR002052">
    <property type="entry name" value="DNA_methylase_N6_adenine_CS"/>
</dbReference>